<dbReference type="RefSeq" id="XP_007514142.1">
    <property type="nucleotide sequence ID" value="XM_007514080.1"/>
</dbReference>
<feature type="transmembrane region" description="Helical" evidence="1">
    <location>
        <begin position="137"/>
        <end position="155"/>
    </location>
</feature>
<evidence type="ECO:0000256" key="1">
    <source>
        <dbReference type="SAM" id="Phobius"/>
    </source>
</evidence>
<feature type="transmembrane region" description="Helical" evidence="1">
    <location>
        <begin position="17"/>
        <end position="34"/>
    </location>
</feature>
<feature type="transmembrane region" description="Helical" evidence="1">
    <location>
        <begin position="41"/>
        <end position="62"/>
    </location>
</feature>
<keyword evidence="3" id="KW-1185">Reference proteome</keyword>
<dbReference type="AlphaFoldDB" id="K8ECC6"/>
<evidence type="ECO:0000313" key="3">
    <source>
        <dbReference type="Proteomes" id="UP000198341"/>
    </source>
</evidence>
<keyword evidence="1" id="KW-0472">Membrane</keyword>
<keyword evidence="1" id="KW-1133">Transmembrane helix</keyword>
<proteinExistence type="predicted"/>
<gene>
    <name evidence="2" type="ORF">Bathy03g00230</name>
</gene>
<evidence type="ECO:0000313" key="2">
    <source>
        <dbReference type="EMBL" id="CCO15579.1"/>
    </source>
</evidence>
<feature type="transmembrane region" description="Helical" evidence="1">
    <location>
        <begin position="68"/>
        <end position="87"/>
    </location>
</feature>
<dbReference type="KEGG" id="bpg:Bathy03g00230"/>
<evidence type="ECO:0008006" key="4">
    <source>
        <dbReference type="Google" id="ProtNLM"/>
    </source>
</evidence>
<protein>
    <recommendedName>
        <fullName evidence="4">DUF4203 domain-containing protein</fullName>
    </recommendedName>
</protein>
<name>K8ECC6_9CHLO</name>
<feature type="transmembrane region" description="Helical" evidence="1">
    <location>
        <begin position="94"/>
        <end position="112"/>
    </location>
</feature>
<dbReference type="GeneID" id="19016561"/>
<dbReference type="Proteomes" id="UP000198341">
    <property type="component" value="Chromosome 3"/>
</dbReference>
<dbReference type="EMBL" id="FO082276">
    <property type="protein sequence ID" value="CCO15579.1"/>
    <property type="molecule type" value="Genomic_DNA"/>
</dbReference>
<organism evidence="2 3">
    <name type="scientific">Bathycoccus prasinos</name>
    <dbReference type="NCBI Taxonomy" id="41875"/>
    <lineage>
        <taxon>Eukaryota</taxon>
        <taxon>Viridiplantae</taxon>
        <taxon>Chlorophyta</taxon>
        <taxon>Mamiellophyceae</taxon>
        <taxon>Mamiellales</taxon>
        <taxon>Bathycoccaceae</taxon>
        <taxon>Bathycoccus</taxon>
    </lineage>
</organism>
<keyword evidence="1" id="KW-0812">Transmembrane</keyword>
<sequence>MASDAIPGDLVNADNELYIGAAFGAVMCLGIFFYNFWFYRILAACAGFGIGGGATIAIGLFAPIAVDYVLYVGAAGAVLGIFFMTSYMKTLVGLMYILCGGFMVASASSFFIEEASLSKSSPLWITNSLSINLRDPATLAAISCGLVCAGFGYYYSTKKNKDGADEDEENSPLLRKK</sequence>
<accession>K8ECC6</accession>
<reference evidence="2 3" key="1">
    <citation type="submission" date="2011-10" db="EMBL/GenBank/DDBJ databases">
        <authorList>
            <person name="Genoscope - CEA"/>
        </authorList>
    </citation>
    <scope>NUCLEOTIDE SEQUENCE [LARGE SCALE GENOMIC DNA]</scope>
    <source>
        <strain evidence="2 3">RCC 1105</strain>
    </source>
</reference>